<keyword evidence="1" id="KW-0472">Membrane</keyword>
<accession>A0AAD6ZW12</accession>
<feature type="transmembrane region" description="Helical" evidence="1">
    <location>
        <begin position="236"/>
        <end position="257"/>
    </location>
</feature>
<reference evidence="2" key="1">
    <citation type="submission" date="2023-03" db="EMBL/GenBank/DDBJ databases">
        <title>Massive genome expansion in bonnet fungi (Mycena s.s.) driven by repeated elements and novel gene families across ecological guilds.</title>
        <authorList>
            <consortium name="Lawrence Berkeley National Laboratory"/>
            <person name="Harder C.B."/>
            <person name="Miyauchi S."/>
            <person name="Viragh M."/>
            <person name="Kuo A."/>
            <person name="Thoen E."/>
            <person name="Andreopoulos B."/>
            <person name="Lu D."/>
            <person name="Skrede I."/>
            <person name="Drula E."/>
            <person name="Henrissat B."/>
            <person name="Morin E."/>
            <person name="Kohler A."/>
            <person name="Barry K."/>
            <person name="LaButti K."/>
            <person name="Morin E."/>
            <person name="Salamov A."/>
            <person name="Lipzen A."/>
            <person name="Mereny Z."/>
            <person name="Hegedus B."/>
            <person name="Baldrian P."/>
            <person name="Stursova M."/>
            <person name="Weitz H."/>
            <person name="Taylor A."/>
            <person name="Grigoriev I.V."/>
            <person name="Nagy L.G."/>
            <person name="Martin F."/>
            <person name="Kauserud H."/>
        </authorList>
    </citation>
    <scope>NUCLEOTIDE SEQUENCE</scope>
    <source>
        <strain evidence="2">CBHHK002</strain>
    </source>
</reference>
<evidence type="ECO:0000313" key="3">
    <source>
        <dbReference type="Proteomes" id="UP001218218"/>
    </source>
</evidence>
<dbReference type="AlphaFoldDB" id="A0AAD6ZW12"/>
<feature type="transmembrane region" description="Helical" evidence="1">
    <location>
        <begin position="85"/>
        <end position="106"/>
    </location>
</feature>
<keyword evidence="3" id="KW-1185">Reference proteome</keyword>
<dbReference type="EMBL" id="JARIHO010000024">
    <property type="protein sequence ID" value="KAJ7342739.1"/>
    <property type="molecule type" value="Genomic_DNA"/>
</dbReference>
<keyword evidence="1" id="KW-1133">Transmembrane helix</keyword>
<evidence type="ECO:0000256" key="1">
    <source>
        <dbReference type="SAM" id="Phobius"/>
    </source>
</evidence>
<gene>
    <name evidence="2" type="ORF">DFH08DRAFT_811082</name>
</gene>
<dbReference type="PANTHER" id="PTHR40465">
    <property type="entry name" value="CHROMOSOME 1, WHOLE GENOME SHOTGUN SEQUENCE"/>
    <property type="match status" value="1"/>
</dbReference>
<keyword evidence="1" id="KW-0812">Transmembrane</keyword>
<proteinExistence type="predicted"/>
<feature type="transmembrane region" description="Helical" evidence="1">
    <location>
        <begin position="44"/>
        <end position="65"/>
    </location>
</feature>
<comment type="caution">
    <text evidence="2">The sequence shown here is derived from an EMBL/GenBank/DDBJ whole genome shotgun (WGS) entry which is preliminary data.</text>
</comment>
<dbReference type="PANTHER" id="PTHR40465:SF1">
    <property type="entry name" value="DUF6534 DOMAIN-CONTAINING PROTEIN"/>
    <property type="match status" value="1"/>
</dbReference>
<name>A0AAD6ZW12_9AGAR</name>
<dbReference type="Proteomes" id="UP001218218">
    <property type="component" value="Unassembled WGS sequence"/>
</dbReference>
<organism evidence="2 3">
    <name type="scientific">Mycena albidolilacea</name>
    <dbReference type="NCBI Taxonomy" id="1033008"/>
    <lineage>
        <taxon>Eukaryota</taxon>
        <taxon>Fungi</taxon>
        <taxon>Dikarya</taxon>
        <taxon>Basidiomycota</taxon>
        <taxon>Agaricomycotina</taxon>
        <taxon>Agaricomycetes</taxon>
        <taxon>Agaricomycetidae</taxon>
        <taxon>Agaricales</taxon>
        <taxon>Marasmiineae</taxon>
        <taxon>Mycenaceae</taxon>
        <taxon>Mycena</taxon>
    </lineage>
</organism>
<protein>
    <submittedName>
        <fullName evidence="2">Uncharacterized protein</fullName>
    </submittedName>
</protein>
<sequence>MPSGPFLDSWNLGASLSLFLQGVLCAQFAHYTSLNKRDSMWIKLFVAGLGFLTTLKTLHSLAMMWTQNLSTFGNLKAGSSPRRSYWLSEITVILEAITIFYVQMFLCRRLWALFSVLLRYATSNCTALAPNPATTDLLLFHCDQVDEGLDGSTSGNYVVRRPFSDRKHNILLASTLSYMRPIPQPSHNHPQISTSGNTAGKWNLHLDDTSATPAALCALINFAGDMRPPTTPAPRLALLTILTNIVLPYLYAWSAMWTLNSREDICLEAANCPYTFNFGLSVGASNSETTQGQHPDILEPVAKVERAPLDDAPESMA</sequence>
<evidence type="ECO:0000313" key="2">
    <source>
        <dbReference type="EMBL" id="KAJ7342739.1"/>
    </source>
</evidence>
<feature type="transmembrane region" description="Helical" evidence="1">
    <location>
        <begin position="12"/>
        <end position="32"/>
    </location>
</feature>